<dbReference type="EMBL" id="MGFH01000246">
    <property type="protein sequence ID" value="OGM00931.1"/>
    <property type="molecule type" value="Genomic_DNA"/>
</dbReference>
<feature type="modified residue" description="Phosphohistidine" evidence="1">
    <location>
        <position position="52"/>
    </location>
</feature>
<dbReference type="GO" id="GO:0000160">
    <property type="term" value="P:phosphorelay signal transduction system"/>
    <property type="evidence" value="ECO:0007669"/>
    <property type="project" value="InterPro"/>
</dbReference>
<protein>
    <recommendedName>
        <fullName evidence="2">HPt domain-containing protein</fullName>
    </recommendedName>
</protein>
<evidence type="ECO:0000256" key="1">
    <source>
        <dbReference type="PROSITE-ProRule" id="PRU00110"/>
    </source>
</evidence>
<dbReference type="Pfam" id="PF01627">
    <property type="entry name" value="Hpt"/>
    <property type="match status" value="1"/>
</dbReference>
<dbReference type="PROSITE" id="PS50894">
    <property type="entry name" value="HPT"/>
    <property type="match status" value="1"/>
</dbReference>
<dbReference type="STRING" id="1817813.A2008_09770"/>
<gene>
    <name evidence="3" type="ORF">A2008_09770</name>
</gene>
<dbReference type="Gene3D" id="1.20.120.160">
    <property type="entry name" value="HPT domain"/>
    <property type="match status" value="1"/>
</dbReference>
<proteinExistence type="predicted"/>
<dbReference type="Proteomes" id="UP000178735">
    <property type="component" value="Unassembled WGS sequence"/>
</dbReference>
<evidence type="ECO:0000313" key="3">
    <source>
        <dbReference type="EMBL" id="OGM00931.1"/>
    </source>
</evidence>
<dbReference type="InterPro" id="IPR036641">
    <property type="entry name" value="HPT_dom_sf"/>
</dbReference>
<sequence length="110" mass="12150">MDFKHLANELGVGEDIFIELVDSWINSTGEDIVTLESVRDASDINKAVDYAHKIKGASFQLGFNEIAEVAKSVEIRARSGSIEGLAAALGELRTKRVEIMEFRKNFPTHA</sequence>
<name>A0A1F7WDP0_9BACT</name>
<organism evidence="3 4">
    <name type="scientific">Candidatus Wallbacteria bacterium GWC2_49_35</name>
    <dbReference type="NCBI Taxonomy" id="1817813"/>
    <lineage>
        <taxon>Bacteria</taxon>
        <taxon>Candidatus Walliibacteriota</taxon>
    </lineage>
</organism>
<keyword evidence="1" id="KW-0597">Phosphoprotein</keyword>
<dbReference type="AlphaFoldDB" id="A0A1F7WDP0"/>
<evidence type="ECO:0000313" key="4">
    <source>
        <dbReference type="Proteomes" id="UP000178735"/>
    </source>
</evidence>
<evidence type="ECO:0000259" key="2">
    <source>
        <dbReference type="PROSITE" id="PS50894"/>
    </source>
</evidence>
<feature type="domain" description="HPt" evidence="2">
    <location>
        <begin position="13"/>
        <end position="110"/>
    </location>
</feature>
<comment type="caution">
    <text evidence="3">The sequence shown here is derived from an EMBL/GenBank/DDBJ whole genome shotgun (WGS) entry which is preliminary data.</text>
</comment>
<reference evidence="3 4" key="1">
    <citation type="journal article" date="2016" name="Nat. Commun.">
        <title>Thousands of microbial genomes shed light on interconnected biogeochemical processes in an aquifer system.</title>
        <authorList>
            <person name="Anantharaman K."/>
            <person name="Brown C.T."/>
            <person name="Hug L.A."/>
            <person name="Sharon I."/>
            <person name="Castelle C.J."/>
            <person name="Probst A.J."/>
            <person name="Thomas B.C."/>
            <person name="Singh A."/>
            <person name="Wilkins M.J."/>
            <person name="Karaoz U."/>
            <person name="Brodie E.L."/>
            <person name="Williams K.H."/>
            <person name="Hubbard S.S."/>
            <person name="Banfield J.F."/>
        </authorList>
    </citation>
    <scope>NUCLEOTIDE SEQUENCE [LARGE SCALE GENOMIC DNA]</scope>
</reference>
<dbReference type="InterPro" id="IPR008207">
    <property type="entry name" value="Sig_transdc_His_kin_Hpt_dom"/>
</dbReference>
<accession>A0A1F7WDP0</accession>
<dbReference type="SUPFAM" id="SSF47226">
    <property type="entry name" value="Histidine-containing phosphotransfer domain, HPT domain"/>
    <property type="match status" value="1"/>
</dbReference>